<dbReference type="GO" id="GO:0032299">
    <property type="term" value="C:ribonuclease H2 complex"/>
    <property type="evidence" value="ECO:0007669"/>
    <property type="project" value="TreeGrafter"/>
</dbReference>
<dbReference type="SUPFAM" id="SSF53098">
    <property type="entry name" value="Ribonuclease H-like"/>
    <property type="match status" value="1"/>
</dbReference>
<dbReference type="Pfam" id="PF11858">
    <property type="entry name" value="DUF3378"/>
    <property type="match status" value="1"/>
</dbReference>
<keyword evidence="13 14" id="KW-0460">Magnesium</keyword>
<dbReference type="GO" id="GO:0043137">
    <property type="term" value="P:DNA replication, removal of RNA primer"/>
    <property type="evidence" value="ECO:0007669"/>
    <property type="project" value="TreeGrafter"/>
</dbReference>
<feature type="domain" description="RNase H type-2" evidence="17">
    <location>
        <begin position="97"/>
        <end position="302"/>
    </location>
</feature>
<comment type="catalytic activity">
    <reaction evidence="1 14 15">
        <text>Endonucleolytic cleavage to 5'-phosphomonoester.</text>
        <dbReference type="EC" id="3.1.26.4"/>
    </reaction>
</comment>
<evidence type="ECO:0000256" key="8">
    <source>
        <dbReference type="ARBA" id="ARBA00022490"/>
    </source>
</evidence>
<keyword evidence="9 14" id="KW-0540">Nuclease</keyword>
<dbReference type="CDD" id="cd06590">
    <property type="entry name" value="RNase_HII_bacteria_HIII_like"/>
    <property type="match status" value="1"/>
</dbReference>
<dbReference type="GO" id="GO:0003723">
    <property type="term" value="F:RNA binding"/>
    <property type="evidence" value="ECO:0007669"/>
    <property type="project" value="UniProtKB-UniRule"/>
</dbReference>
<evidence type="ECO:0000256" key="1">
    <source>
        <dbReference type="ARBA" id="ARBA00000077"/>
    </source>
</evidence>
<feature type="region of interest" description="Disordered" evidence="16">
    <location>
        <begin position="77"/>
        <end position="99"/>
    </location>
</feature>
<dbReference type="GO" id="GO:0005737">
    <property type="term" value="C:cytoplasm"/>
    <property type="evidence" value="ECO:0007669"/>
    <property type="project" value="UniProtKB-SubCell"/>
</dbReference>
<dbReference type="GO" id="GO:0006298">
    <property type="term" value="P:mismatch repair"/>
    <property type="evidence" value="ECO:0007669"/>
    <property type="project" value="TreeGrafter"/>
</dbReference>
<dbReference type="InterPro" id="IPR024567">
    <property type="entry name" value="RNase_HII/HIII_dom"/>
</dbReference>
<dbReference type="Pfam" id="PF01351">
    <property type="entry name" value="RNase_HII"/>
    <property type="match status" value="1"/>
</dbReference>
<evidence type="ECO:0000256" key="7">
    <source>
        <dbReference type="ARBA" id="ARBA00021407"/>
    </source>
</evidence>
<feature type="binding site" evidence="14 15">
    <location>
        <position position="104"/>
    </location>
    <ligand>
        <name>a divalent metal cation</name>
        <dbReference type="ChEBI" id="CHEBI:60240"/>
    </ligand>
</feature>
<dbReference type="Gene3D" id="3.30.310.10">
    <property type="entry name" value="TATA-Binding Protein"/>
    <property type="match status" value="1"/>
</dbReference>
<dbReference type="EMBL" id="CP036434">
    <property type="protein sequence ID" value="QDV10078.1"/>
    <property type="molecule type" value="Genomic_DNA"/>
</dbReference>
<dbReference type="OrthoDB" id="9777935at2"/>
<gene>
    <name evidence="14 18" type="primary">rnhC</name>
    <name evidence="18" type="ORF">Poly30_56400</name>
</gene>
<dbReference type="InterPro" id="IPR024568">
    <property type="entry name" value="RNase_HIII_N"/>
</dbReference>
<evidence type="ECO:0000256" key="13">
    <source>
        <dbReference type="ARBA" id="ARBA00022842"/>
    </source>
</evidence>
<keyword evidence="10 14" id="KW-0479">Metal-binding</keyword>
<accession>A0A518F161</accession>
<comment type="similarity">
    <text evidence="5 14">Belongs to the RNase HII family. RnhC subfamily.</text>
</comment>
<protein>
    <recommendedName>
        <fullName evidence="7 14">Ribonuclease HIII</fullName>
        <shortName evidence="14">RNase HIII</shortName>
        <ecNumber evidence="6 14">3.1.26.4</ecNumber>
    </recommendedName>
</protein>
<dbReference type="InterPro" id="IPR036397">
    <property type="entry name" value="RNaseH_sf"/>
</dbReference>
<dbReference type="NCBIfam" id="TIGR00716">
    <property type="entry name" value="rnhC"/>
    <property type="match status" value="1"/>
</dbReference>
<evidence type="ECO:0000256" key="15">
    <source>
        <dbReference type="PROSITE-ProRule" id="PRU01319"/>
    </source>
</evidence>
<dbReference type="RefSeq" id="WP_145205634.1">
    <property type="nucleotide sequence ID" value="NZ_CP036434.1"/>
</dbReference>
<evidence type="ECO:0000256" key="11">
    <source>
        <dbReference type="ARBA" id="ARBA00022759"/>
    </source>
</evidence>
<evidence type="ECO:0000256" key="9">
    <source>
        <dbReference type="ARBA" id="ARBA00022722"/>
    </source>
</evidence>
<sequence length="302" mass="32136">MPQSTFVTKVARGQFEGLRERLGGGAFEFRSVPHAAFSVKGEGVVATLYESGKFVVQGADPEAFLARWTDLGVDGAAAAPAKKPKPGADDPVLDLEPPLTGSDEAGKGDYFGPLVVAAVRADEAGIQKLRDLGVADSKTLTDGRALKLGAILRDTVEHSIRRVDPNEYNALYPTYSALNAFLADLHAEVIRPLAHAGENVLVDQFERRGLVRAALSSAKVRLTEVPRAERHPVVAAASILARQEFLLGMKELSEDFGVALHKGAGAPVDAVGMALVRTQGEEALRGAAKLHFKNTDKILARA</sequence>
<evidence type="ECO:0000256" key="3">
    <source>
        <dbReference type="ARBA" id="ARBA00004065"/>
    </source>
</evidence>
<dbReference type="HAMAP" id="MF_00053">
    <property type="entry name" value="RNase_HIII"/>
    <property type="match status" value="1"/>
</dbReference>
<dbReference type="InterPro" id="IPR004641">
    <property type="entry name" value="RNase_HIII"/>
</dbReference>
<feature type="binding site" evidence="14 15">
    <location>
        <position position="103"/>
    </location>
    <ligand>
        <name>a divalent metal cation</name>
        <dbReference type="ChEBI" id="CHEBI:60240"/>
    </ligand>
</feature>
<dbReference type="PROSITE" id="PS51975">
    <property type="entry name" value="RNASE_H_2"/>
    <property type="match status" value="1"/>
</dbReference>
<keyword evidence="11 14" id="KW-0255">Endonuclease</keyword>
<evidence type="ECO:0000256" key="10">
    <source>
        <dbReference type="ARBA" id="ARBA00022723"/>
    </source>
</evidence>
<keyword evidence="19" id="KW-1185">Reference proteome</keyword>
<dbReference type="GO" id="GO:0004523">
    <property type="term" value="F:RNA-DNA hybrid ribonuclease activity"/>
    <property type="evidence" value="ECO:0007669"/>
    <property type="project" value="UniProtKB-UniRule"/>
</dbReference>
<evidence type="ECO:0000259" key="17">
    <source>
        <dbReference type="PROSITE" id="PS51975"/>
    </source>
</evidence>
<evidence type="ECO:0000256" key="14">
    <source>
        <dbReference type="HAMAP-Rule" id="MF_00053"/>
    </source>
</evidence>
<keyword evidence="8 14" id="KW-0963">Cytoplasm</keyword>
<feature type="binding site" evidence="14 15">
    <location>
        <position position="203"/>
    </location>
    <ligand>
        <name>a divalent metal cation</name>
        <dbReference type="ChEBI" id="CHEBI:60240"/>
    </ligand>
</feature>
<dbReference type="Proteomes" id="UP000320390">
    <property type="component" value="Chromosome"/>
</dbReference>
<organism evidence="18 19">
    <name type="scientific">Saltatorellus ferox</name>
    <dbReference type="NCBI Taxonomy" id="2528018"/>
    <lineage>
        <taxon>Bacteria</taxon>
        <taxon>Pseudomonadati</taxon>
        <taxon>Planctomycetota</taxon>
        <taxon>Planctomycetia</taxon>
        <taxon>Planctomycetia incertae sedis</taxon>
        <taxon>Saltatorellus</taxon>
    </lineage>
</organism>
<evidence type="ECO:0000256" key="16">
    <source>
        <dbReference type="SAM" id="MobiDB-lite"/>
    </source>
</evidence>
<comment type="function">
    <text evidence="3 14">Endonuclease that specifically degrades the RNA of RNA-DNA hybrids.</text>
</comment>
<evidence type="ECO:0000256" key="2">
    <source>
        <dbReference type="ARBA" id="ARBA00001946"/>
    </source>
</evidence>
<dbReference type="InterPro" id="IPR012337">
    <property type="entry name" value="RNaseH-like_sf"/>
</dbReference>
<dbReference type="AlphaFoldDB" id="A0A518F161"/>
<dbReference type="PANTHER" id="PTHR10954">
    <property type="entry name" value="RIBONUCLEASE H2 SUBUNIT A"/>
    <property type="match status" value="1"/>
</dbReference>
<reference evidence="18 19" key="1">
    <citation type="submission" date="2019-02" db="EMBL/GenBank/DDBJ databases">
        <title>Deep-cultivation of Planctomycetes and their phenomic and genomic characterization uncovers novel biology.</title>
        <authorList>
            <person name="Wiegand S."/>
            <person name="Jogler M."/>
            <person name="Boedeker C."/>
            <person name="Pinto D."/>
            <person name="Vollmers J."/>
            <person name="Rivas-Marin E."/>
            <person name="Kohn T."/>
            <person name="Peeters S.H."/>
            <person name="Heuer A."/>
            <person name="Rast P."/>
            <person name="Oberbeckmann S."/>
            <person name="Bunk B."/>
            <person name="Jeske O."/>
            <person name="Meyerdierks A."/>
            <person name="Storesund J.E."/>
            <person name="Kallscheuer N."/>
            <person name="Luecker S."/>
            <person name="Lage O.M."/>
            <person name="Pohl T."/>
            <person name="Merkel B.J."/>
            <person name="Hornburger P."/>
            <person name="Mueller R.-W."/>
            <person name="Bruemmer F."/>
            <person name="Labrenz M."/>
            <person name="Spormann A.M."/>
            <person name="Op den Camp H."/>
            <person name="Overmann J."/>
            <person name="Amann R."/>
            <person name="Jetten M.S.M."/>
            <person name="Mascher T."/>
            <person name="Medema M.H."/>
            <person name="Devos D.P."/>
            <person name="Kaster A.-K."/>
            <person name="Ovreas L."/>
            <person name="Rohde M."/>
            <person name="Galperin M.Y."/>
            <person name="Jogler C."/>
        </authorList>
    </citation>
    <scope>NUCLEOTIDE SEQUENCE [LARGE SCALE GENOMIC DNA]</scope>
    <source>
        <strain evidence="18 19">Poly30</strain>
    </source>
</reference>
<comment type="cofactor">
    <cofactor evidence="14 15">
        <name>Mn(2+)</name>
        <dbReference type="ChEBI" id="CHEBI:29035"/>
    </cofactor>
    <cofactor evidence="14 15">
        <name>Mg(2+)</name>
        <dbReference type="ChEBI" id="CHEBI:18420"/>
    </cofactor>
    <text evidence="14 15">Manganese or magnesium. Binds 1 divalent metal ion per monomer in the absence of substrate. May bind a second metal ion after substrate binding.</text>
</comment>
<evidence type="ECO:0000313" key="18">
    <source>
        <dbReference type="EMBL" id="QDV10078.1"/>
    </source>
</evidence>
<dbReference type="GO" id="GO:0000287">
    <property type="term" value="F:magnesium ion binding"/>
    <property type="evidence" value="ECO:0007669"/>
    <property type="project" value="UniProtKB-UniRule"/>
</dbReference>
<keyword evidence="12 14" id="KW-0378">Hydrolase</keyword>
<evidence type="ECO:0000256" key="4">
    <source>
        <dbReference type="ARBA" id="ARBA00004496"/>
    </source>
</evidence>
<dbReference type="EC" id="3.1.26.4" evidence="6 14"/>
<evidence type="ECO:0000313" key="19">
    <source>
        <dbReference type="Proteomes" id="UP000320390"/>
    </source>
</evidence>
<evidence type="ECO:0000256" key="5">
    <source>
        <dbReference type="ARBA" id="ARBA00008378"/>
    </source>
</evidence>
<evidence type="ECO:0000256" key="12">
    <source>
        <dbReference type="ARBA" id="ARBA00022801"/>
    </source>
</evidence>
<comment type="cofactor">
    <cofactor evidence="2">
        <name>Mg(2+)</name>
        <dbReference type="ChEBI" id="CHEBI:18420"/>
    </cofactor>
</comment>
<dbReference type="PIRSF" id="PIRSF037748">
    <property type="entry name" value="RnhC"/>
    <property type="match status" value="1"/>
</dbReference>
<dbReference type="Gene3D" id="3.30.420.10">
    <property type="entry name" value="Ribonuclease H-like superfamily/Ribonuclease H"/>
    <property type="match status" value="1"/>
</dbReference>
<evidence type="ECO:0000256" key="6">
    <source>
        <dbReference type="ARBA" id="ARBA00012180"/>
    </source>
</evidence>
<dbReference type="InterPro" id="IPR012295">
    <property type="entry name" value="TBP_dom_sf"/>
</dbReference>
<dbReference type="PANTHER" id="PTHR10954:SF23">
    <property type="entry name" value="RIBONUCLEASE"/>
    <property type="match status" value="1"/>
</dbReference>
<name>A0A518F161_9BACT</name>
<comment type="subcellular location">
    <subcellularLocation>
        <location evidence="4 14">Cytoplasm</location>
    </subcellularLocation>
</comment>
<dbReference type="InterPro" id="IPR001352">
    <property type="entry name" value="RNase_HII/HIII"/>
</dbReference>
<proteinExistence type="inferred from homology"/>